<dbReference type="Gene3D" id="3.90.550.10">
    <property type="entry name" value="Spore Coat Polysaccharide Biosynthesis Protein SpsA, Chain A"/>
    <property type="match status" value="1"/>
</dbReference>
<keyword evidence="2" id="KW-0328">Glycosyltransferase</keyword>
<evidence type="ECO:0000256" key="1">
    <source>
        <dbReference type="ARBA" id="ARBA00022475"/>
    </source>
</evidence>
<evidence type="ECO:0000313" key="10">
    <source>
        <dbReference type="EMBL" id="SOD91839.1"/>
    </source>
</evidence>
<dbReference type="SUPFAM" id="SSF53448">
    <property type="entry name" value="Nucleotide-diphospho-sugar transferases"/>
    <property type="match status" value="1"/>
</dbReference>
<evidence type="ECO:0000259" key="9">
    <source>
        <dbReference type="Pfam" id="PF00535"/>
    </source>
</evidence>
<accession>A0A286G9P6</accession>
<evidence type="ECO:0000256" key="6">
    <source>
        <dbReference type="ARBA" id="ARBA00022989"/>
    </source>
</evidence>
<evidence type="ECO:0000313" key="11">
    <source>
        <dbReference type="Proteomes" id="UP000219452"/>
    </source>
</evidence>
<dbReference type="PANTHER" id="PTHR48090">
    <property type="entry name" value="UNDECAPRENYL-PHOSPHATE 4-DEOXY-4-FORMAMIDO-L-ARABINOSE TRANSFERASE-RELATED"/>
    <property type="match status" value="1"/>
</dbReference>
<dbReference type="GO" id="GO:0005886">
    <property type="term" value="C:plasma membrane"/>
    <property type="evidence" value="ECO:0007669"/>
    <property type="project" value="TreeGrafter"/>
</dbReference>
<keyword evidence="1" id="KW-1003">Cell membrane</keyword>
<evidence type="ECO:0000256" key="2">
    <source>
        <dbReference type="ARBA" id="ARBA00022676"/>
    </source>
</evidence>
<feature type="transmembrane region" description="Helical" evidence="8">
    <location>
        <begin position="267"/>
        <end position="287"/>
    </location>
</feature>
<feature type="transmembrane region" description="Helical" evidence="8">
    <location>
        <begin position="234"/>
        <end position="255"/>
    </location>
</feature>
<evidence type="ECO:0000256" key="5">
    <source>
        <dbReference type="ARBA" id="ARBA00022985"/>
    </source>
</evidence>
<evidence type="ECO:0000256" key="4">
    <source>
        <dbReference type="ARBA" id="ARBA00022692"/>
    </source>
</evidence>
<keyword evidence="4 8" id="KW-0812">Transmembrane</keyword>
<dbReference type="InterPro" id="IPR050256">
    <property type="entry name" value="Glycosyltransferase_2"/>
</dbReference>
<dbReference type="OrthoDB" id="9807778at2"/>
<dbReference type="AlphaFoldDB" id="A0A286G9P6"/>
<dbReference type="InterPro" id="IPR001173">
    <property type="entry name" value="Glyco_trans_2-like"/>
</dbReference>
<keyword evidence="11" id="KW-1185">Reference proteome</keyword>
<keyword evidence="7 8" id="KW-0472">Membrane</keyword>
<gene>
    <name evidence="10" type="ORF">SAMN06269250_3666</name>
</gene>
<protein>
    <submittedName>
        <fullName evidence="10">Glycosyltransferase involved in cell wall bisynthesis</fullName>
    </submittedName>
</protein>
<dbReference type="PANTHER" id="PTHR48090:SF3">
    <property type="entry name" value="UNDECAPRENYL-PHOSPHATE 4-DEOXY-4-FORMAMIDO-L-ARABINOSE TRANSFERASE"/>
    <property type="match status" value="1"/>
</dbReference>
<dbReference type="CDD" id="cd04187">
    <property type="entry name" value="DPM1_like_bac"/>
    <property type="match status" value="1"/>
</dbReference>
<dbReference type="Proteomes" id="UP000219452">
    <property type="component" value="Unassembled WGS sequence"/>
</dbReference>
<keyword evidence="3 10" id="KW-0808">Transferase</keyword>
<keyword evidence="6 8" id="KW-1133">Transmembrane helix</keyword>
<dbReference type="Pfam" id="PF00535">
    <property type="entry name" value="Glycos_transf_2"/>
    <property type="match status" value="1"/>
</dbReference>
<dbReference type="EMBL" id="OCNH01000003">
    <property type="protein sequence ID" value="SOD91839.1"/>
    <property type="molecule type" value="Genomic_DNA"/>
</dbReference>
<name>A0A286G9P6_9BACT</name>
<proteinExistence type="predicted"/>
<reference evidence="11" key="1">
    <citation type="submission" date="2017-09" db="EMBL/GenBank/DDBJ databases">
        <authorList>
            <person name="Varghese N."/>
            <person name="Submissions S."/>
        </authorList>
    </citation>
    <scope>NUCLEOTIDE SEQUENCE [LARGE SCALE GENOMIC DNA]</scope>
    <source>
        <strain evidence="11">DSM 29961</strain>
    </source>
</reference>
<dbReference type="RefSeq" id="WP_097127231.1">
    <property type="nucleotide sequence ID" value="NZ_OCNH01000003.1"/>
</dbReference>
<sequence length="331" mass="37594">MKNRPYVSVVVCVYNESGNNQPLLQQLDRALQSLDYELIYVNDGSTDATLAELLAVRNERLTILDLQKNYGQSAALSAGIDAAKGTFIVTMDGDQQNDPLDIIPMLRIAEEQDVDLVMGRRHNRQDNSWLRVWPSRLANGLIRRVLDLPIDDNGCALKVFRADFVKRIGLYGELHRFIAALAHLDGARIVQVPVRHHPRRIGQSKYGLGRTGRVLSDLFLLLFFKRYLNKPMHLFGGLGMLLLVGGLFLSIRFLWTADTDITSLDRLAIGGIWLLAGLQFLTFGISLDLQMRTYYESQGKKNYIVRRTYTYHTVLPEPVRRLAYDQTQFVG</sequence>
<feature type="domain" description="Glycosyltransferase 2-like" evidence="9">
    <location>
        <begin position="8"/>
        <end position="168"/>
    </location>
</feature>
<evidence type="ECO:0000256" key="3">
    <source>
        <dbReference type="ARBA" id="ARBA00022679"/>
    </source>
</evidence>
<dbReference type="InterPro" id="IPR029044">
    <property type="entry name" value="Nucleotide-diphossugar_trans"/>
</dbReference>
<dbReference type="GO" id="GO:0016757">
    <property type="term" value="F:glycosyltransferase activity"/>
    <property type="evidence" value="ECO:0007669"/>
    <property type="project" value="UniProtKB-KW"/>
</dbReference>
<dbReference type="GO" id="GO:0009103">
    <property type="term" value="P:lipopolysaccharide biosynthetic process"/>
    <property type="evidence" value="ECO:0007669"/>
    <property type="project" value="UniProtKB-KW"/>
</dbReference>
<evidence type="ECO:0000256" key="7">
    <source>
        <dbReference type="ARBA" id="ARBA00023136"/>
    </source>
</evidence>
<keyword evidence="5" id="KW-0448">Lipopolysaccharide biosynthesis</keyword>
<organism evidence="10 11">
    <name type="scientific">Spirosoma fluviale</name>
    <dbReference type="NCBI Taxonomy" id="1597977"/>
    <lineage>
        <taxon>Bacteria</taxon>
        <taxon>Pseudomonadati</taxon>
        <taxon>Bacteroidota</taxon>
        <taxon>Cytophagia</taxon>
        <taxon>Cytophagales</taxon>
        <taxon>Cytophagaceae</taxon>
        <taxon>Spirosoma</taxon>
    </lineage>
</organism>
<evidence type="ECO:0000256" key="8">
    <source>
        <dbReference type="SAM" id="Phobius"/>
    </source>
</evidence>